<dbReference type="Proteomes" id="UP001153954">
    <property type="component" value="Unassembled WGS sequence"/>
</dbReference>
<evidence type="ECO:0000313" key="2">
    <source>
        <dbReference type="EMBL" id="CAH2107537.1"/>
    </source>
</evidence>
<evidence type="ECO:0000313" key="3">
    <source>
        <dbReference type="Proteomes" id="UP001153954"/>
    </source>
</evidence>
<feature type="region of interest" description="Disordered" evidence="1">
    <location>
        <begin position="1"/>
        <end position="33"/>
    </location>
</feature>
<accession>A0AAU9V6Y2</accession>
<sequence>MLQNKNGRQADDTLGTADDGTLASLGRGPPESDTNKCSLKYLIVKVDIPLALDCTLDIQLLNYTGWRFILLIVQVIDRTRSTPTTYSVVECYYLGNREAQAQPRATKRRNKESSRCERDGIRGRRQGVSESALPRTLRRTRWEK</sequence>
<organism evidence="2 3">
    <name type="scientific">Euphydryas editha</name>
    <name type="common">Edith's checkerspot</name>
    <dbReference type="NCBI Taxonomy" id="104508"/>
    <lineage>
        <taxon>Eukaryota</taxon>
        <taxon>Metazoa</taxon>
        <taxon>Ecdysozoa</taxon>
        <taxon>Arthropoda</taxon>
        <taxon>Hexapoda</taxon>
        <taxon>Insecta</taxon>
        <taxon>Pterygota</taxon>
        <taxon>Neoptera</taxon>
        <taxon>Endopterygota</taxon>
        <taxon>Lepidoptera</taxon>
        <taxon>Glossata</taxon>
        <taxon>Ditrysia</taxon>
        <taxon>Papilionoidea</taxon>
        <taxon>Nymphalidae</taxon>
        <taxon>Nymphalinae</taxon>
        <taxon>Euphydryas</taxon>
    </lineage>
</organism>
<comment type="caution">
    <text evidence="2">The sequence shown here is derived from an EMBL/GenBank/DDBJ whole genome shotgun (WGS) entry which is preliminary data.</text>
</comment>
<dbReference type="EMBL" id="CAKOGL010000030">
    <property type="protein sequence ID" value="CAH2107537.1"/>
    <property type="molecule type" value="Genomic_DNA"/>
</dbReference>
<protein>
    <submittedName>
        <fullName evidence="2">Uncharacterized protein</fullName>
    </submittedName>
</protein>
<keyword evidence="3" id="KW-1185">Reference proteome</keyword>
<feature type="region of interest" description="Disordered" evidence="1">
    <location>
        <begin position="100"/>
        <end position="144"/>
    </location>
</feature>
<feature type="compositionally biased region" description="Low complexity" evidence="1">
    <location>
        <begin position="12"/>
        <end position="23"/>
    </location>
</feature>
<proteinExistence type="predicted"/>
<name>A0AAU9V6Y2_EUPED</name>
<dbReference type="AlphaFoldDB" id="A0AAU9V6Y2"/>
<reference evidence="2" key="1">
    <citation type="submission" date="2022-03" db="EMBL/GenBank/DDBJ databases">
        <authorList>
            <person name="Tunstrom K."/>
        </authorList>
    </citation>
    <scope>NUCLEOTIDE SEQUENCE</scope>
</reference>
<evidence type="ECO:0000256" key="1">
    <source>
        <dbReference type="SAM" id="MobiDB-lite"/>
    </source>
</evidence>
<gene>
    <name evidence="2" type="ORF">EEDITHA_LOCUS21560</name>
</gene>
<feature type="compositionally biased region" description="Basic and acidic residues" evidence="1">
    <location>
        <begin position="111"/>
        <end position="122"/>
    </location>
</feature>